<keyword evidence="14" id="KW-1185">Reference proteome</keyword>
<accession>A0A849P2R0</accession>
<dbReference type="Pfam" id="PF00288">
    <property type="entry name" value="GHMP_kinases_N"/>
    <property type="match status" value="1"/>
</dbReference>
<dbReference type="InterPro" id="IPR036554">
    <property type="entry name" value="GHMP_kinase_C_sf"/>
</dbReference>
<dbReference type="SUPFAM" id="SSF54211">
    <property type="entry name" value="Ribosomal protein S5 domain 2-like"/>
    <property type="match status" value="1"/>
</dbReference>
<dbReference type="Pfam" id="PF08544">
    <property type="entry name" value="GHMP_kinases_C"/>
    <property type="match status" value="1"/>
</dbReference>
<dbReference type="GO" id="GO:0016114">
    <property type="term" value="P:terpenoid biosynthetic process"/>
    <property type="evidence" value="ECO:0007669"/>
    <property type="project" value="UniProtKB-UniRule"/>
</dbReference>
<protein>
    <recommendedName>
        <fullName evidence="3 10">4-diphosphocytidyl-2-C-methyl-D-erythritol kinase</fullName>
        <shortName evidence="10">CMK</shortName>
        <ecNumber evidence="2 10">2.7.1.148</ecNumber>
    </recommendedName>
    <alternativeName>
        <fullName evidence="9 10">4-(cytidine-5'-diphospho)-2-C-methyl-D-erythritol kinase</fullName>
    </alternativeName>
</protein>
<dbReference type="PIRSF" id="PIRSF010376">
    <property type="entry name" value="IspE"/>
    <property type="match status" value="1"/>
</dbReference>
<keyword evidence="5 10" id="KW-0547">Nucleotide-binding</keyword>
<keyword evidence="7 10" id="KW-0067">ATP-binding</keyword>
<evidence type="ECO:0000313" key="13">
    <source>
        <dbReference type="EMBL" id="NOL51949.1"/>
    </source>
</evidence>
<feature type="binding site" evidence="10">
    <location>
        <begin position="96"/>
        <end position="106"/>
    </location>
    <ligand>
        <name>ATP</name>
        <dbReference type="ChEBI" id="CHEBI:30616"/>
    </ligand>
</feature>
<dbReference type="InterPro" id="IPR020568">
    <property type="entry name" value="Ribosomal_Su5_D2-typ_SF"/>
</dbReference>
<evidence type="ECO:0000256" key="6">
    <source>
        <dbReference type="ARBA" id="ARBA00022777"/>
    </source>
</evidence>
<name>A0A849P2R0_9BURK</name>
<dbReference type="GO" id="GO:0050515">
    <property type="term" value="F:4-(cytidine 5'-diphospho)-2-C-methyl-D-erythritol kinase activity"/>
    <property type="evidence" value="ECO:0007669"/>
    <property type="project" value="UniProtKB-UniRule"/>
</dbReference>
<comment type="caution">
    <text evidence="13">The sequence shown here is derived from an EMBL/GenBank/DDBJ whole genome shotgun (WGS) entry which is preliminary data.</text>
</comment>
<evidence type="ECO:0000259" key="11">
    <source>
        <dbReference type="Pfam" id="PF00288"/>
    </source>
</evidence>
<dbReference type="PANTHER" id="PTHR43527">
    <property type="entry name" value="4-DIPHOSPHOCYTIDYL-2-C-METHYL-D-ERYTHRITOL KINASE, CHLOROPLASTIC"/>
    <property type="match status" value="1"/>
</dbReference>
<dbReference type="InterPro" id="IPR004424">
    <property type="entry name" value="IspE"/>
</dbReference>
<dbReference type="Gene3D" id="3.30.70.890">
    <property type="entry name" value="GHMP kinase, C-terminal domain"/>
    <property type="match status" value="1"/>
</dbReference>
<evidence type="ECO:0000256" key="7">
    <source>
        <dbReference type="ARBA" id="ARBA00022840"/>
    </source>
</evidence>
<dbReference type="InterPro" id="IPR014721">
    <property type="entry name" value="Ribsml_uS5_D2-typ_fold_subgr"/>
</dbReference>
<reference evidence="13 14" key="1">
    <citation type="submission" date="2020-05" db="EMBL/GenBank/DDBJ databases">
        <authorList>
            <person name="Niu N."/>
        </authorList>
    </citation>
    <scope>NUCLEOTIDE SEQUENCE [LARGE SCALE GENOMIC DNA]</scope>
    <source>
        <strain evidence="13 14">3340-03</strain>
    </source>
</reference>
<dbReference type="AlphaFoldDB" id="A0A849P2R0"/>
<comment type="pathway">
    <text evidence="10">Isoprenoid biosynthesis; isopentenyl diphosphate biosynthesis via DXP pathway; isopentenyl diphosphate from 1-deoxy-D-xylulose 5-phosphate: step 3/6.</text>
</comment>
<feature type="active site" evidence="10">
    <location>
        <position position="13"/>
    </location>
</feature>
<proteinExistence type="inferred from homology"/>
<comment type="similarity">
    <text evidence="1 10">Belongs to the GHMP kinase family. IspE subfamily.</text>
</comment>
<feature type="active site" evidence="10">
    <location>
        <position position="138"/>
    </location>
</feature>
<keyword evidence="6 10" id="KW-0418">Kinase</keyword>
<sequence length="290" mass="31609">MGKATLSVKAPAKLNLFLHVTGRRVNGYHELQSLFTLIDLTDTLHFTVRDDGLIRRTNEIVGLPAQDDLVVRAAKLLQQSTGTSLGVDISVEKVIPSGGGLGGGSSDAATTLMSLNTLWGIGLSQQELIKLGVQLGADVPFFIFGQTAIATGIGEQLKAFPLRPVYYLILRPNLAIPTPLIFKDEGLVRNSPVLDDMVLREGYAQWEQAKFFARNDLEPVALRLFPALANLINDLKEAGFVFRMTGSGSCFFMPFLSLEGVEATKQAVEQWLIEHKPSLSVEQLFVAKGL</sequence>
<evidence type="ECO:0000256" key="10">
    <source>
        <dbReference type="HAMAP-Rule" id="MF_00061"/>
    </source>
</evidence>
<dbReference type="EC" id="2.7.1.148" evidence="2 10"/>
<dbReference type="SUPFAM" id="SSF55060">
    <property type="entry name" value="GHMP Kinase, C-terminal domain"/>
    <property type="match status" value="1"/>
</dbReference>
<evidence type="ECO:0000256" key="2">
    <source>
        <dbReference type="ARBA" id="ARBA00012052"/>
    </source>
</evidence>
<evidence type="ECO:0000256" key="3">
    <source>
        <dbReference type="ARBA" id="ARBA00017473"/>
    </source>
</evidence>
<comment type="function">
    <text evidence="10">Catalyzes the phosphorylation of the position 2 hydroxy group of 4-diphosphocytidyl-2C-methyl-D-erythritol.</text>
</comment>
<feature type="domain" description="GHMP kinase N-terminal" evidence="11">
    <location>
        <begin position="69"/>
        <end position="146"/>
    </location>
</feature>
<evidence type="ECO:0000256" key="5">
    <source>
        <dbReference type="ARBA" id="ARBA00022741"/>
    </source>
</evidence>
<dbReference type="GO" id="GO:0019288">
    <property type="term" value="P:isopentenyl diphosphate biosynthetic process, methylerythritol 4-phosphate pathway"/>
    <property type="evidence" value="ECO:0007669"/>
    <property type="project" value="UniProtKB-UniRule"/>
</dbReference>
<keyword evidence="4 10" id="KW-0808">Transferase</keyword>
<evidence type="ECO:0000256" key="9">
    <source>
        <dbReference type="ARBA" id="ARBA00032554"/>
    </source>
</evidence>
<dbReference type="UniPathway" id="UPA00056">
    <property type="reaction ID" value="UER00094"/>
</dbReference>
<dbReference type="EMBL" id="JABGBN010000005">
    <property type="protein sequence ID" value="NOL51949.1"/>
    <property type="molecule type" value="Genomic_DNA"/>
</dbReference>
<evidence type="ECO:0000256" key="8">
    <source>
        <dbReference type="ARBA" id="ARBA00023229"/>
    </source>
</evidence>
<dbReference type="InterPro" id="IPR013750">
    <property type="entry name" value="GHMP_kinase_C_dom"/>
</dbReference>
<dbReference type="PANTHER" id="PTHR43527:SF2">
    <property type="entry name" value="4-DIPHOSPHOCYTIDYL-2-C-METHYL-D-ERYTHRITOL KINASE, CHLOROPLASTIC"/>
    <property type="match status" value="1"/>
</dbReference>
<evidence type="ECO:0000259" key="12">
    <source>
        <dbReference type="Pfam" id="PF08544"/>
    </source>
</evidence>
<dbReference type="InterPro" id="IPR006204">
    <property type="entry name" value="GHMP_kinase_N_dom"/>
</dbReference>
<organism evidence="13 14">
    <name type="scientific">Pelistega suis</name>
    <dbReference type="NCBI Taxonomy" id="1631957"/>
    <lineage>
        <taxon>Bacteria</taxon>
        <taxon>Pseudomonadati</taxon>
        <taxon>Pseudomonadota</taxon>
        <taxon>Betaproteobacteria</taxon>
        <taxon>Burkholderiales</taxon>
        <taxon>Alcaligenaceae</taxon>
        <taxon>Pelistega</taxon>
    </lineage>
</organism>
<gene>
    <name evidence="10 13" type="primary">ispE</name>
    <name evidence="13" type="ORF">HKX39_07170</name>
</gene>
<comment type="catalytic activity">
    <reaction evidence="10">
        <text>4-CDP-2-C-methyl-D-erythritol + ATP = 4-CDP-2-C-methyl-D-erythritol 2-phosphate + ADP + H(+)</text>
        <dbReference type="Rhea" id="RHEA:18437"/>
        <dbReference type="ChEBI" id="CHEBI:15378"/>
        <dbReference type="ChEBI" id="CHEBI:30616"/>
        <dbReference type="ChEBI" id="CHEBI:57823"/>
        <dbReference type="ChEBI" id="CHEBI:57919"/>
        <dbReference type="ChEBI" id="CHEBI:456216"/>
        <dbReference type="EC" id="2.7.1.148"/>
    </reaction>
</comment>
<evidence type="ECO:0000256" key="4">
    <source>
        <dbReference type="ARBA" id="ARBA00022679"/>
    </source>
</evidence>
<feature type="domain" description="GHMP kinase C-terminal" evidence="12">
    <location>
        <begin position="211"/>
        <end position="270"/>
    </location>
</feature>
<evidence type="ECO:0000256" key="1">
    <source>
        <dbReference type="ARBA" id="ARBA00009684"/>
    </source>
</evidence>
<dbReference type="GO" id="GO:0005524">
    <property type="term" value="F:ATP binding"/>
    <property type="evidence" value="ECO:0007669"/>
    <property type="project" value="UniProtKB-UniRule"/>
</dbReference>
<keyword evidence="8 10" id="KW-0414">Isoprene biosynthesis</keyword>
<dbReference type="RefSeq" id="WP_171680649.1">
    <property type="nucleotide sequence ID" value="NZ_JABGBN010000005.1"/>
</dbReference>
<evidence type="ECO:0000313" key="14">
    <source>
        <dbReference type="Proteomes" id="UP000537862"/>
    </source>
</evidence>
<dbReference type="HAMAP" id="MF_00061">
    <property type="entry name" value="IspE"/>
    <property type="match status" value="1"/>
</dbReference>
<dbReference type="Gene3D" id="3.30.230.10">
    <property type="match status" value="1"/>
</dbReference>
<dbReference type="Proteomes" id="UP000537862">
    <property type="component" value="Unassembled WGS sequence"/>
</dbReference>
<dbReference type="NCBIfam" id="TIGR00154">
    <property type="entry name" value="ispE"/>
    <property type="match status" value="1"/>
</dbReference>